<name>K0S3Y6_THAOC</name>
<feature type="region of interest" description="Disordered" evidence="1">
    <location>
        <begin position="40"/>
        <end position="67"/>
    </location>
</feature>
<feature type="non-terminal residue" evidence="2">
    <location>
        <position position="1"/>
    </location>
</feature>
<feature type="compositionally biased region" description="Basic and acidic residues" evidence="1">
    <location>
        <begin position="223"/>
        <end position="243"/>
    </location>
</feature>
<feature type="compositionally biased region" description="Basic and acidic residues" evidence="1">
    <location>
        <begin position="266"/>
        <end position="286"/>
    </location>
</feature>
<feature type="region of interest" description="Disordered" evidence="1">
    <location>
        <begin position="218"/>
        <end position="296"/>
    </location>
</feature>
<dbReference type="AlphaFoldDB" id="K0S3Y6"/>
<accession>K0S3Y6</accession>
<feature type="region of interest" description="Disordered" evidence="1">
    <location>
        <begin position="155"/>
        <end position="178"/>
    </location>
</feature>
<dbReference type="OrthoDB" id="195198at2759"/>
<organism evidence="2 3">
    <name type="scientific">Thalassiosira oceanica</name>
    <name type="common">Marine diatom</name>
    <dbReference type="NCBI Taxonomy" id="159749"/>
    <lineage>
        <taxon>Eukaryota</taxon>
        <taxon>Sar</taxon>
        <taxon>Stramenopiles</taxon>
        <taxon>Ochrophyta</taxon>
        <taxon>Bacillariophyta</taxon>
        <taxon>Coscinodiscophyceae</taxon>
        <taxon>Thalassiosirophycidae</taxon>
        <taxon>Thalassiosirales</taxon>
        <taxon>Thalassiosiraceae</taxon>
        <taxon>Thalassiosira</taxon>
    </lineage>
</organism>
<protein>
    <recommendedName>
        <fullName evidence="4">MaoC-like domain-containing protein</fullName>
    </recommendedName>
</protein>
<evidence type="ECO:0000313" key="2">
    <source>
        <dbReference type="EMBL" id="EJK60773.1"/>
    </source>
</evidence>
<gene>
    <name evidence="2" type="ORF">THAOC_18815</name>
</gene>
<feature type="compositionally biased region" description="Gly residues" evidence="1">
    <location>
        <begin position="250"/>
        <end position="260"/>
    </location>
</feature>
<reference evidence="2 3" key="1">
    <citation type="journal article" date="2012" name="Genome Biol.">
        <title>Genome and low-iron response of an oceanic diatom adapted to chronic iron limitation.</title>
        <authorList>
            <person name="Lommer M."/>
            <person name="Specht M."/>
            <person name="Roy A.S."/>
            <person name="Kraemer L."/>
            <person name="Andreson R."/>
            <person name="Gutowska M.A."/>
            <person name="Wolf J."/>
            <person name="Bergner S.V."/>
            <person name="Schilhabel M.B."/>
            <person name="Klostermeier U.C."/>
            <person name="Beiko R.G."/>
            <person name="Rosenstiel P."/>
            <person name="Hippler M."/>
            <person name="Laroche J."/>
        </authorList>
    </citation>
    <scope>NUCLEOTIDE SEQUENCE [LARGE SCALE GENOMIC DNA]</scope>
    <source>
        <strain evidence="2 3">CCMP1005</strain>
    </source>
</reference>
<sequence>HAAVLDEEAGRAVLELDGAIAFLAAVDADFIRSSRVSRLGRDRDATHDSHAESGSPTNSNSRGPGAQTDLELMMSVLPAAWVSPGTQEKKIEVQPRFEAQISAYLLSALKKPQASSDTETREILDDPQPCPCSTVRRMLPRLTSVAFRGRFRPSRARPTGRCVSGGGSLGSASPPPGITGTIPRLGVGIRVGQSAEVLRSFTDEDVATFGRLVGDLNPVHFPDGGDEKRKRPVAESAVREAGPRRRRGEGQGGRRGGQGGVVVADGRGRDMHVPHDGHPGEGEGRRGGRLVSGRRGDLRLGGSAGVAARCDSRTGMLNAIEIMRGRKRGIAAVYFSEE</sequence>
<evidence type="ECO:0008006" key="4">
    <source>
        <dbReference type="Google" id="ProtNLM"/>
    </source>
</evidence>
<keyword evidence="3" id="KW-1185">Reference proteome</keyword>
<comment type="caution">
    <text evidence="2">The sequence shown here is derived from an EMBL/GenBank/DDBJ whole genome shotgun (WGS) entry which is preliminary data.</text>
</comment>
<feature type="compositionally biased region" description="Basic and acidic residues" evidence="1">
    <location>
        <begin position="40"/>
        <end position="51"/>
    </location>
</feature>
<feature type="compositionally biased region" description="Polar residues" evidence="1">
    <location>
        <begin position="52"/>
        <end position="62"/>
    </location>
</feature>
<proteinExistence type="predicted"/>
<dbReference type="Proteomes" id="UP000266841">
    <property type="component" value="Unassembled WGS sequence"/>
</dbReference>
<evidence type="ECO:0000313" key="3">
    <source>
        <dbReference type="Proteomes" id="UP000266841"/>
    </source>
</evidence>
<evidence type="ECO:0000256" key="1">
    <source>
        <dbReference type="SAM" id="MobiDB-lite"/>
    </source>
</evidence>
<dbReference type="EMBL" id="AGNL01020697">
    <property type="protein sequence ID" value="EJK60773.1"/>
    <property type="molecule type" value="Genomic_DNA"/>
</dbReference>